<dbReference type="GO" id="GO:0004560">
    <property type="term" value="F:alpha-L-fucosidase activity"/>
    <property type="evidence" value="ECO:0007669"/>
    <property type="project" value="TreeGrafter"/>
</dbReference>
<evidence type="ECO:0000259" key="4">
    <source>
        <dbReference type="Pfam" id="PF22124"/>
    </source>
</evidence>
<evidence type="ECO:0000259" key="2">
    <source>
        <dbReference type="Pfam" id="PF14498"/>
    </source>
</evidence>
<dbReference type="OrthoDB" id="9802600at2"/>
<dbReference type="Gene3D" id="2.70.98.50">
    <property type="entry name" value="putative glycoside hydrolase family protein from bacillus halodurans"/>
    <property type="match status" value="1"/>
</dbReference>
<feature type="domain" description="Glycosyl hydrolase family 95 N-terminal" evidence="2">
    <location>
        <begin position="30"/>
        <end position="153"/>
    </location>
</feature>
<dbReference type="RefSeq" id="WP_014682131.1">
    <property type="nucleotide sequence ID" value="NC_017770.1"/>
</dbReference>
<name>H8KLM1_SOLCM</name>
<reference evidence="5" key="1">
    <citation type="submission" date="2012-02" db="EMBL/GenBank/DDBJ databases">
        <title>The complete genome of Solitalea canadensis DSM 3403.</title>
        <authorList>
            <consortium name="US DOE Joint Genome Institute (JGI-PGF)"/>
            <person name="Lucas S."/>
            <person name="Copeland A."/>
            <person name="Lapidus A."/>
            <person name="Glavina del Rio T."/>
            <person name="Dalin E."/>
            <person name="Tice H."/>
            <person name="Bruce D."/>
            <person name="Goodwin L."/>
            <person name="Pitluck S."/>
            <person name="Peters L."/>
            <person name="Ovchinnikova G."/>
            <person name="Lu M."/>
            <person name="Kyrpides N."/>
            <person name="Mavromatis K."/>
            <person name="Ivanova N."/>
            <person name="Brettin T."/>
            <person name="Detter J.C."/>
            <person name="Han C."/>
            <person name="Larimer F."/>
            <person name="Land M."/>
            <person name="Hauser L."/>
            <person name="Markowitz V."/>
            <person name="Cheng J.-F."/>
            <person name="Hugenholtz P."/>
            <person name="Woyke T."/>
            <person name="Wu D."/>
            <person name="Spring S."/>
            <person name="Schroeder M."/>
            <person name="Kopitz M."/>
            <person name="Brambilla E."/>
            <person name="Klenk H.-P."/>
            <person name="Eisen J.A."/>
        </authorList>
    </citation>
    <scope>NUCLEOTIDE SEQUENCE</scope>
    <source>
        <strain evidence="5">DSM 3403</strain>
    </source>
</reference>
<dbReference type="STRING" id="929556.Solca_3913"/>
<dbReference type="Pfam" id="PF21307">
    <property type="entry name" value="Glyco_hydro_95_C"/>
    <property type="match status" value="1"/>
</dbReference>
<dbReference type="Pfam" id="PF14498">
    <property type="entry name" value="Glyco_hyd_65N_2"/>
    <property type="match status" value="1"/>
</dbReference>
<dbReference type="eggNOG" id="COG1554">
    <property type="taxonomic scope" value="Bacteria"/>
</dbReference>
<evidence type="ECO:0000256" key="1">
    <source>
        <dbReference type="SAM" id="SignalP"/>
    </source>
</evidence>
<keyword evidence="6" id="KW-1185">Reference proteome</keyword>
<dbReference type="PANTHER" id="PTHR31084">
    <property type="entry name" value="ALPHA-L-FUCOSIDASE 2"/>
    <property type="match status" value="1"/>
</dbReference>
<feature type="chain" id="PRO_5003614239" evidence="1">
    <location>
        <begin position="21"/>
        <end position="762"/>
    </location>
</feature>
<dbReference type="InterPro" id="IPR049053">
    <property type="entry name" value="AFCA-like_C"/>
</dbReference>
<gene>
    <name evidence="5" type="ordered locus">Solca_3913</name>
</gene>
<sequence length="762" mass="86350">MKKLLFCLLTGFLYNWNAFAQDQTVKKHALHFDRLASHWDEAVPLGNGMVGALIWQKADRIRFSLDRADLWDLRPTHEFNNPNFNYKWVCEQVKNGDYGPVQKMLDEPYDTYPGPSKIPAGALEFDINLLGQVERVDLSIDSAICSVQWKNGTKLKTFVHATLPIGWFKFESLPEGIQPIIEAPNYGTTSLSKNNTSVVSGQSLSRLGYEKGMPITKQNLILYHQQAWGNLSYDIAVTWKYTDKDTLEGCWTIISQGSPYSTRATASKILKQAMRRSFGSDLKTHGTWWTDYWKSSAISIPDTLLERQWYLEQYKFGSVSRKGAPPITLQAVWTADNGGLPPWKGDFHHDLNTQLSYWPAYSSNHLQEASAFTDWLWNTKGEAEKYTKTFYQNNGLNVPGVSTLTGSPMGGWAQYAMSPTTSAWLSQYFYWQWKFSGDKVFLKKKAYPWLKAVAIHLDAIAQLDENGKRKLPLSSSPEYNDNDITAWSYKTTNYDLALIRWLYKSVGEMATALNYTDEATKWNSILNDWGDFSINQKSGGLMVTSNSPYDQSHRHFSHLLAIYPLGVIDYSSSKEDRQRIDASIAELDKFGSDYWVGYSFAWLGNLKARAFNGDGAAAALNTFAKAFCLSNSFHVNGDQSGKGFSKFTYRPFTLEGNFAFASGLQEMLLQSHTPTIQLFPALPKDWKNASFTNLRAQGAFLISAEMRNGEVRYLNVHSERGGMLRIKNPSNKKMKTTKEIPSVAKETIEVETRKGETITFSW</sequence>
<evidence type="ECO:0000313" key="6">
    <source>
        <dbReference type="Proteomes" id="UP000007590"/>
    </source>
</evidence>
<dbReference type="KEGG" id="scn:Solca_3913"/>
<accession>H8KLM1</accession>
<feature type="signal peptide" evidence="1">
    <location>
        <begin position="1"/>
        <end position="20"/>
    </location>
</feature>
<dbReference type="GO" id="GO:0005975">
    <property type="term" value="P:carbohydrate metabolic process"/>
    <property type="evidence" value="ECO:0007669"/>
    <property type="project" value="InterPro"/>
</dbReference>
<evidence type="ECO:0000313" key="5">
    <source>
        <dbReference type="EMBL" id="AFD08908.1"/>
    </source>
</evidence>
<dbReference type="EMBL" id="CP003349">
    <property type="protein sequence ID" value="AFD08908.1"/>
    <property type="molecule type" value="Genomic_DNA"/>
</dbReference>
<dbReference type="Pfam" id="PF22124">
    <property type="entry name" value="Glyco_hydro_95_cat"/>
    <property type="match status" value="1"/>
</dbReference>
<evidence type="ECO:0000259" key="3">
    <source>
        <dbReference type="Pfam" id="PF21307"/>
    </source>
</evidence>
<protein>
    <submittedName>
        <fullName evidence="5">Uncharacterized protein</fullName>
    </submittedName>
</protein>
<dbReference type="HOGENOM" id="CLU_014621_0_0_10"/>
<dbReference type="InterPro" id="IPR027414">
    <property type="entry name" value="GH95_N_dom"/>
</dbReference>
<keyword evidence="1" id="KW-0732">Signal</keyword>
<feature type="domain" description="Glycosyl hydrolase family 95 catalytic" evidence="4">
    <location>
        <begin position="311"/>
        <end position="668"/>
    </location>
</feature>
<proteinExistence type="predicted"/>
<dbReference type="AlphaFoldDB" id="H8KLM1"/>
<feature type="domain" description="Alpha fucosidase A-like C-terminal" evidence="3">
    <location>
        <begin position="670"/>
        <end position="758"/>
    </location>
</feature>
<dbReference type="InterPro" id="IPR012341">
    <property type="entry name" value="6hp_glycosidase-like_sf"/>
</dbReference>
<dbReference type="Proteomes" id="UP000007590">
    <property type="component" value="Chromosome"/>
</dbReference>
<dbReference type="SUPFAM" id="SSF48208">
    <property type="entry name" value="Six-hairpin glycosidases"/>
    <property type="match status" value="1"/>
</dbReference>
<organism evidence="5 6">
    <name type="scientific">Solitalea canadensis (strain ATCC 29591 / DSM 3403 / JCM 21819 / LMG 8368 / NBRC 15130 / NCIMB 12057 / USAM 9D)</name>
    <name type="common">Flexibacter canadensis</name>
    <dbReference type="NCBI Taxonomy" id="929556"/>
    <lineage>
        <taxon>Bacteria</taxon>
        <taxon>Pseudomonadati</taxon>
        <taxon>Bacteroidota</taxon>
        <taxon>Sphingobacteriia</taxon>
        <taxon>Sphingobacteriales</taxon>
        <taxon>Sphingobacteriaceae</taxon>
        <taxon>Solitalea</taxon>
    </lineage>
</organism>
<dbReference type="InterPro" id="IPR054363">
    <property type="entry name" value="GH95_cat"/>
</dbReference>
<dbReference type="InterPro" id="IPR008928">
    <property type="entry name" value="6-hairpin_glycosidase_sf"/>
</dbReference>
<dbReference type="PANTHER" id="PTHR31084:SF0">
    <property type="entry name" value="ALPHA-L-FUCOSIDASE 2"/>
    <property type="match status" value="1"/>
</dbReference>
<dbReference type="Gene3D" id="1.50.10.10">
    <property type="match status" value="1"/>
</dbReference>